<dbReference type="RefSeq" id="WP_019343858.1">
    <property type="nucleotide sequence ID" value="NZ_AGSZ01000090.1"/>
</dbReference>
<comment type="caution">
    <text evidence="1">The sequence shown here is derived from an EMBL/GenBank/DDBJ whole genome shotgun (WGS) entry which is preliminary data.</text>
</comment>
<protein>
    <submittedName>
        <fullName evidence="1">Uncharacterized protein</fullName>
    </submittedName>
</protein>
<name>A0A0J8UJL0_9MYCO</name>
<dbReference type="Proteomes" id="UP000037594">
    <property type="component" value="Unassembled WGS sequence"/>
</dbReference>
<accession>A0A0J8UJL0</accession>
<organism evidence="1 2">
    <name type="scientific">Mycolicibacterium conceptionense</name>
    <dbReference type="NCBI Taxonomy" id="451644"/>
    <lineage>
        <taxon>Bacteria</taxon>
        <taxon>Bacillati</taxon>
        <taxon>Actinomycetota</taxon>
        <taxon>Actinomycetes</taxon>
        <taxon>Mycobacteriales</taxon>
        <taxon>Mycobacteriaceae</taxon>
        <taxon>Mycolicibacterium</taxon>
    </lineage>
</organism>
<evidence type="ECO:0000313" key="2">
    <source>
        <dbReference type="Proteomes" id="UP000037594"/>
    </source>
</evidence>
<dbReference type="OrthoDB" id="9763644at2"/>
<gene>
    <name evidence="1" type="ORF">ACT17_02805</name>
</gene>
<proteinExistence type="predicted"/>
<reference evidence="1 2" key="1">
    <citation type="submission" date="2015-06" db="EMBL/GenBank/DDBJ databases">
        <title>Genome sequence of Mycobacterium conceptionense strain MLE.</title>
        <authorList>
            <person name="Greninger A.L."/>
            <person name="Cunningham G."/>
            <person name="Chiu C.Y."/>
            <person name="Miller S."/>
        </authorList>
    </citation>
    <scope>NUCLEOTIDE SEQUENCE [LARGE SCALE GENOMIC DNA]</scope>
    <source>
        <strain evidence="1 2">MLE</strain>
    </source>
</reference>
<sequence length="183" mass="19723">MTRPAITPAIVKALTGVRITPTIGKALTGGRITPTILEALAGIEYDEADQHDRSMAARRLVCDDIDDGRIPDRRLITTALACACPECLDVELMVEQAREFGQWLSESSPVERFVAECCERTPGSVSDATPAEFLAAYVRWAGANGESTNVTAVGLGRELMARFGVRSVPRNGVRTYAGLTVLQ</sequence>
<evidence type="ECO:0000313" key="1">
    <source>
        <dbReference type="EMBL" id="KMV20595.1"/>
    </source>
</evidence>
<dbReference type="AlphaFoldDB" id="A0A0J8UJL0"/>
<dbReference type="EMBL" id="LFOD01000001">
    <property type="protein sequence ID" value="KMV20595.1"/>
    <property type="molecule type" value="Genomic_DNA"/>
</dbReference>
<dbReference type="PATRIC" id="fig|451644.5.peg.565"/>